<protein>
    <submittedName>
        <fullName evidence="1">Uncharacterized protein</fullName>
    </submittedName>
</protein>
<name>A0ACC1QL17_9HYPO</name>
<evidence type="ECO:0000313" key="2">
    <source>
        <dbReference type="Proteomes" id="UP001148737"/>
    </source>
</evidence>
<organism evidence="1 2">
    <name type="scientific">Lecanicillium saksenae</name>
    <dbReference type="NCBI Taxonomy" id="468837"/>
    <lineage>
        <taxon>Eukaryota</taxon>
        <taxon>Fungi</taxon>
        <taxon>Dikarya</taxon>
        <taxon>Ascomycota</taxon>
        <taxon>Pezizomycotina</taxon>
        <taxon>Sordariomycetes</taxon>
        <taxon>Hypocreomycetidae</taxon>
        <taxon>Hypocreales</taxon>
        <taxon>Cordycipitaceae</taxon>
        <taxon>Lecanicillium</taxon>
    </lineage>
</organism>
<evidence type="ECO:0000313" key="1">
    <source>
        <dbReference type="EMBL" id="KAJ3480000.1"/>
    </source>
</evidence>
<sequence length="614" mass="69383">MKASINYRGLALAKDQIRLIKLHGRPEPPLTASDTDTLECDLRAYSRDRCPPYSALSYAWQHQNRSARMIINGAAYDGAETVEQALRQLRQDEGAVFVWVDQICINQGDNDEKGHQVQQMHRTFSEASTVVAWLGTPFPGSDMLFRFLQQAGAAAHGEQWDTVAELLSRREYLPVRDAFRRFCQRPYWSRLWVIQEFAVCARLRIVCGGSSLDPDNELFALMAAEYPENHEEEYGEEMPIVSAQAEAQTAAVDRIKEVLYPQERSFVASIITRRYRYRPLPESTENACDSFFRVLTTCLVLESDYNWPLASDPRDRVFALVQLASDLEDFDKNKTFVDYSKTTEQVYYETMATFLYQGHVDALSFCQFPKRWANLPSWVVDWDTQVRSPSVREPDFSRFRASGDSLSRQNVSHPQPGQLTLHGVAVDMVREYGDTWDPNWTQPLDHRAAIAFVRGIKHLCANSPRTRMQEEHVDALRIAICDGVSLEDTGMDDDMGGYLSMIAEGFEEFEAADDCKSKKKGQGGATECDSWFGGGMHRLHSRRPFITSTGFVGLCPSHADVGDVVCIFYGGKTPYVIRPTGIGTYSLIGEAYVHGIMYGEFLKGDPPSEAFTLV</sequence>
<accession>A0ACC1QL17</accession>
<keyword evidence="2" id="KW-1185">Reference proteome</keyword>
<comment type="caution">
    <text evidence="1">The sequence shown here is derived from an EMBL/GenBank/DDBJ whole genome shotgun (WGS) entry which is preliminary data.</text>
</comment>
<dbReference type="Proteomes" id="UP001148737">
    <property type="component" value="Unassembled WGS sequence"/>
</dbReference>
<proteinExistence type="predicted"/>
<dbReference type="EMBL" id="JANAKD010001385">
    <property type="protein sequence ID" value="KAJ3480000.1"/>
    <property type="molecule type" value="Genomic_DNA"/>
</dbReference>
<gene>
    <name evidence="1" type="ORF">NLG97_g8173</name>
</gene>
<reference evidence="1" key="1">
    <citation type="submission" date="2022-07" db="EMBL/GenBank/DDBJ databases">
        <title>Genome Sequence of Lecanicillium saksenae.</title>
        <authorList>
            <person name="Buettner E."/>
        </authorList>
    </citation>
    <scope>NUCLEOTIDE SEQUENCE</scope>
    <source>
        <strain evidence="1">VT-O1</strain>
    </source>
</reference>